<organism evidence="3 4">
    <name type="scientific">Corynebacterium doosanense CAU 212 = DSM 45436</name>
    <dbReference type="NCBI Taxonomy" id="558173"/>
    <lineage>
        <taxon>Bacteria</taxon>
        <taxon>Bacillati</taxon>
        <taxon>Actinomycetota</taxon>
        <taxon>Actinomycetes</taxon>
        <taxon>Mycobacteriales</taxon>
        <taxon>Corynebacteriaceae</taxon>
        <taxon>Corynebacterium</taxon>
    </lineage>
</organism>
<proteinExistence type="predicted"/>
<dbReference type="AlphaFoldDB" id="A0A097IIP8"/>
<evidence type="ECO:0000313" key="4">
    <source>
        <dbReference type="Proteomes" id="UP000029914"/>
    </source>
</evidence>
<accession>A0A097IIP8</accession>
<evidence type="ECO:0000313" key="3">
    <source>
        <dbReference type="EMBL" id="AIT62004.1"/>
    </source>
</evidence>
<feature type="compositionally biased region" description="Low complexity" evidence="1">
    <location>
        <begin position="47"/>
        <end position="66"/>
    </location>
</feature>
<keyword evidence="4" id="KW-1185">Reference proteome</keyword>
<feature type="region of interest" description="Disordered" evidence="1">
    <location>
        <begin position="26"/>
        <end position="92"/>
    </location>
</feature>
<dbReference type="Proteomes" id="UP000029914">
    <property type="component" value="Chromosome"/>
</dbReference>
<feature type="signal peptide" evidence="2">
    <location>
        <begin position="1"/>
        <end position="22"/>
    </location>
</feature>
<feature type="chain" id="PRO_5039244766" description="DUF732 domain-containing protein" evidence="2">
    <location>
        <begin position="23"/>
        <end position="163"/>
    </location>
</feature>
<dbReference type="KEGG" id="cdo:CDOO_12605"/>
<dbReference type="HOGENOM" id="CLU_124343_0_0_11"/>
<reference evidence="3 4" key="1">
    <citation type="submission" date="2013-09" db="EMBL/GenBank/DDBJ databases">
        <title>Complete genome sequence of Corynebacterium doosanense CAU 212(T) (=DSM 45436(T)), isolated from activated sludge.</title>
        <authorList>
            <person name="Schaffert L."/>
            <person name="Albersmeier A."/>
            <person name="Kalinowski J."/>
            <person name="Ruckert C."/>
        </authorList>
    </citation>
    <scope>NUCLEOTIDE SEQUENCE [LARGE SCALE GENOMIC DNA]</scope>
    <source>
        <strain evidence="3 4">CAU 212</strain>
    </source>
</reference>
<dbReference type="EMBL" id="CP006764">
    <property type="protein sequence ID" value="AIT62004.1"/>
    <property type="molecule type" value="Genomic_DNA"/>
</dbReference>
<protein>
    <recommendedName>
        <fullName evidence="5">DUF732 domain-containing protein</fullName>
    </recommendedName>
</protein>
<dbReference type="OrthoDB" id="4427769at2"/>
<evidence type="ECO:0000256" key="1">
    <source>
        <dbReference type="SAM" id="MobiDB-lite"/>
    </source>
</evidence>
<evidence type="ECO:0008006" key="5">
    <source>
        <dbReference type="Google" id="ProtNLM"/>
    </source>
</evidence>
<feature type="compositionally biased region" description="Low complexity" evidence="1">
    <location>
        <begin position="26"/>
        <end position="40"/>
    </location>
</feature>
<dbReference type="eggNOG" id="ENOG50329FH">
    <property type="taxonomic scope" value="Bacteria"/>
</dbReference>
<keyword evidence="2" id="KW-0732">Signal</keyword>
<sequence>MTVAYRRLAGALVLTGALALTACGGSTVTSDDVDSSSTSVAPLDRGSSSASSSPSTSSSRAASSSAQPQDEGAREISSIPSAEPAVDPTQEKYISGLAEDGINVEGIEAQLVGTAQTVCSDDPLASVTAGAVAGQLIEQGRTDRPVEEVTRAIETSARDNYCA</sequence>
<evidence type="ECO:0000256" key="2">
    <source>
        <dbReference type="SAM" id="SignalP"/>
    </source>
</evidence>
<gene>
    <name evidence="3" type="ORF">CDOO_12605</name>
</gene>
<name>A0A097IIP8_9CORY</name>
<dbReference type="STRING" id="558173.CDOO_12605"/>
<dbReference type="PROSITE" id="PS51257">
    <property type="entry name" value="PROKAR_LIPOPROTEIN"/>
    <property type="match status" value="1"/>
</dbReference>